<evidence type="ECO:0000313" key="7">
    <source>
        <dbReference type="EMBL" id="SDY06186.1"/>
    </source>
</evidence>
<feature type="transmembrane region" description="Helical" evidence="6">
    <location>
        <begin position="54"/>
        <end position="73"/>
    </location>
</feature>
<protein>
    <submittedName>
        <fullName evidence="7">Putative effector of murein hydrolase LrgA, UPF0299 family</fullName>
    </submittedName>
</protein>
<evidence type="ECO:0000313" key="8">
    <source>
        <dbReference type="Proteomes" id="UP000199286"/>
    </source>
</evidence>
<evidence type="ECO:0000256" key="1">
    <source>
        <dbReference type="ARBA" id="ARBA00004651"/>
    </source>
</evidence>
<keyword evidence="4 6" id="KW-1133">Transmembrane helix</keyword>
<evidence type="ECO:0000256" key="4">
    <source>
        <dbReference type="ARBA" id="ARBA00022989"/>
    </source>
</evidence>
<gene>
    <name evidence="7" type="ORF">SAMN05444340_10316</name>
</gene>
<keyword evidence="3 6" id="KW-0812">Transmembrane</keyword>
<keyword evidence="2" id="KW-1003">Cell membrane</keyword>
<dbReference type="PANTHER" id="PTHR33931">
    <property type="entry name" value="HOLIN-LIKE PROTEIN CIDA-RELATED"/>
    <property type="match status" value="1"/>
</dbReference>
<keyword evidence="5 6" id="KW-0472">Membrane</keyword>
<sequence length="117" mass="11784">MLFSLALLLGCQLVGEIVTRGAGLPVPGPVAGLALLLALFAVRPQLVAALRPTTSVILANLSLLFVPAGVGVIGNLDVIAQDWAALSAVLLVSTLLSMLAAVGTFLAVRGLTGRDSA</sequence>
<reference evidence="7 8" key="1">
    <citation type="submission" date="2016-10" db="EMBL/GenBank/DDBJ databases">
        <authorList>
            <person name="de Groot N.N."/>
        </authorList>
    </citation>
    <scope>NUCLEOTIDE SEQUENCE [LARGE SCALE GENOMIC DNA]</scope>
    <source>
        <strain evidence="7 8">DSM 26880</strain>
    </source>
</reference>
<feature type="transmembrane region" description="Helical" evidence="6">
    <location>
        <begin position="25"/>
        <end position="42"/>
    </location>
</feature>
<dbReference type="PANTHER" id="PTHR33931:SF2">
    <property type="entry name" value="HOLIN-LIKE PROTEIN CIDA"/>
    <property type="match status" value="1"/>
</dbReference>
<dbReference type="GO" id="GO:0016787">
    <property type="term" value="F:hydrolase activity"/>
    <property type="evidence" value="ECO:0007669"/>
    <property type="project" value="UniProtKB-KW"/>
</dbReference>
<evidence type="ECO:0000256" key="5">
    <source>
        <dbReference type="ARBA" id="ARBA00023136"/>
    </source>
</evidence>
<dbReference type="EMBL" id="FNPF01000003">
    <property type="protein sequence ID" value="SDY06186.1"/>
    <property type="molecule type" value="Genomic_DNA"/>
</dbReference>
<dbReference type="STRING" id="321339.SAMN05444340_10316"/>
<evidence type="ECO:0000256" key="3">
    <source>
        <dbReference type="ARBA" id="ARBA00022692"/>
    </source>
</evidence>
<dbReference type="RefSeq" id="WP_089879854.1">
    <property type="nucleotide sequence ID" value="NZ_FNPF01000003.1"/>
</dbReference>
<name>A0A1H3GS82_9RHOB</name>
<feature type="transmembrane region" description="Helical" evidence="6">
    <location>
        <begin position="85"/>
        <end position="108"/>
    </location>
</feature>
<evidence type="ECO:0000256" key="2">
    <source>
        <dbReference type="ARBA" id="ARBA00022475"/>
    </source>
</evidence>
<accession>A0A1H3GS82</accession>
<organism evidence="7 8">
    <name type="scientific">Citreimonas salinaria</name>
    <dbReference type="NCBI Taxonomy" id="321339"/>
    <lineage>
        <taxon>Bacteria</taxon>
        <taxon>Pseudomonadati</taxon>
        <taxon>Pseudomonadota</taxon>
        <taxon>Alphaproteobacteria</taxon>
        <taxon>Rhodobacterales</taxon>
        <taxon>Roseobacteraceae</taxon>
        <taxon>Citreimonas</taxon>
    </lineage>
</organism>
<dbReference type="Proteomes" id="UP000199286">
    <property type="component" value="Unassembled WGS sequence"/>
</dbReference>
<evidence type="ECO:0000256" key="6">
    <source>
        <dbReference type="SAM" id="Phobius"/>
    </source>
</evidence>
<dbReference type="GO" id="GO:0005886">
    <property type="term" value="C:plasma membrane"/>
    <property type="evidence" value="ECO:0007669"/>
    <property type="project" value="UniProtKB-SubCell"/>
</dbReference>
<keyword evidence="8" id="KW-1185">Reference proteome</keyword>
<dbReference type="OrthoDB" id="385012at2"/>
<comment type="subcellular location">
    <subcellularLocation>
        <location evidence="1">Cell membrane</location>
        <topology evidence="1">Multi-pass membrane protein</topology>
    </subcellularLocation>
</comment>
<dbReference type="AlphaFoldDB" id="A0A1H3GS82"/>
<keyword evidence="7" id="KW-0378">Hydrolase</keyword>
<dbReference type="InterPro" id="IPR005538">
    <property type="entry name" value="LrgA/CidA"/>
</dbReference>
<dbReference type="Pfam" id="PF03788">
    <property type="entry name" value="LrgA"/>
    <property type="match status" value="1"/>
</dbReference>
<proteinExistence type="predicted"/>